<comment type="caution">
    <text evidence="1">The sequence shown here is derived from an EMBL/GenBank/DDBJ whole genome shotgun (WGS) entry which is preliminary data.</text>
</comment>
<proteinExistence type="predicted"/>
<gene>
    <name evidence="1" type="ORF">Tco_1066239</name>
</gene>
<sequence>MAPLPPHNQRHPFLRYQGLEYSDADVADFKERMVMEHRYDAGVVVFASRAWGRLFDTKGPLVRELILKFLSTLDLVSEEMESPGFARYWIESERMIPGKGDLHDYWMGISTDGYFLGPPPSYTLIRDLVLRLCHRMMTHNITGRSRAPEKVTVTDLFYLRGLDVRSVNIPDMCHAGDPEVSYWLKGRGANLRAKKDGLELVINQGWSLKLKDALLLLDPSLICYKQ</sequence>
<accession>A0ABQ5HB84</accession>
<name>A0ABQ5HB84_9ASTR</name>
<protein>
    <submittedName>
        <fullName evidence="1">Uncharacterized protein</fullName>
    </submittedName>
</protein>
<evidence type="ECO:0000313" key="1">
    <source>
        <dbReference type="EMBL" id="GJT84522.1"/>
    </source>
</evidence>
<evidence type="ECO:0000313" key="2">
    <source>
        <dbReference type="Proteomes" id="UP001151760"/>
    </source>
</evidence>
<reference evidence="1" key="2">
    <citation type="submission" date="2022-01" db="EMBL/GenBank/DDBJ databases">
        <authorList>
            <person name="Yamashiro T."/>
            <person name="Shiraishi A."/>
            <person name="Satake H."/>
            <person name="Nakayama K."/>
        </authorList>
    </citation>
    <scope>NUCLEOTIDE SEQUENCE</scope>
</reference>
<reference evidence="1" key="1">
    <citation type="journal article" date="2022" name="Int. J. Mol. Sci.">
        <title>Draft Genome of Tanacetum Coccineum: Genomic Comparison of Closely Related Tanacetum-Family Plants.</title>
        <authorList>
            <person name="Yamashiro T."/>
            <person name="Shiraishi A."/>
            <person name="Nakayama K."/>
            <person name="Satake H."/>
        </authorList>
    </citation>
    <scope>NUCLEOTIDE SEQUENCE</scope>
</reference>
<keyword evidence="2" id="KW-1185">Reference proteome</keyword>
<organism evidence="1 2">
    <name type="scientific">Tanacetum coccineum</name>
    <dbReference type="NCBI Taxonomy" id="301880"/>
    <lineage>
        <taxon>Eukaryota</taxon>
        <taxon>Viridiplantae</taxon>
        <taxon>Streptophyta</taxon>
        <taxon>Embryophyta</taxon>
        <taxon>Tracheophyta</taxon>
        <taxon>Spermatophyta</taxon>
        <taxon>Magnoliopsida</taxon>
        <taxon>eudicotyledons</taxon>
        <taxon>Gunneridae</taxon>
        <taxon>Pentapetalae</taxon>
        <taxon>asterids</taxon>
        <taxon>campanulids</taxon>
        <taxon>Asterales</taxon>
        <taxon>Asteraceae</taxon>
        <taxon>Asteroideae</taxon>
        <taxon>Anthemideae</taxon>
        <taxon>Anthemidinae</taxon>
        <taxon>Tanacetum</taxon>
    </lineage>
</organism>
<dbReference type="EMBL" id="BQNB010019367">
    <property type="protein sequence ID" value="GJT84522.1"/>
    <property type="molecule type" value="Genomic_DNA"/>
</dbReference>
<dbReference type="Proteomes" id="UP001151760">
    <property type="component" value="Unassembled WGS sequence"/>
</dbReference>